<evidence type="ECO:0000313" key="4">
    <source>
        <dbReference type="Proteomes" id="UP000783287"/>
    </source>
</evidence>
<dbReference type="AlphaFoldDB" id="A0A955RJJ4"/>
<feature type="transmembrane region" description="Helical" evidence="1">
    <location>
        <begin position="88"/>
        <end position="107"/>
    </location>
</feature>
<keyword evidence="3" id="KW-0328">Glycosyltransferase</keyword>
<sequence>HRGHGVSYFEGVYNTVYAAGSAVVNYPGQFIADSISSDKDTYNDNFTAAVGHTIEEGTGFVITAMILSLLSVFLTYKSLLNLGSKEKTAIFSVLVGYFSSYTIWYVFLNSAFNHTTEVFGLSLLLYSISRYKNDNSLRYHVLAGIGIGIATLARPPLLIAGLIYGLYLISQKRFKAIVALALGGIPLALMLISYNITSYGSPFAASYTLLWDQHFDFTLFKQLHVILAPQRGWFVYSPAAFLAVVGLFYKFKNSQKNIFLANLVGATGIIFTIILYGSWPYWWGGGSFGQRFLLSFLPFTIYGISRVIEWSKTWKYTFRKFTSYELTIFSLIIFTLWSLFLTGLYRITPVAGLRPIEDSIGLMESGNRYTPLDMIEYHAKLVIRADSVKDYASDLKSSFSGGTPYPVIWLGYSNVVLRTDTRDLSGFKLLIIEQENGKLNPPEKFTIVLYNEDKNEYSGYTIYSQDFDNQVFRFDCSDECIPDGSFETYSEYEVSDLEDTAKYTQRNLTMYGYIMYVQNENNLFIK</sequence>
<organism evidence="3 4">
    <name type="scientific">Candidatus Dojkabacteria bacterium</name>
    <dbReference type="NCBI Taxonomy" id="2099670"/>
    <lineage>
        <taxon>Bacteria</taxon>
        <taxon>Candidatus Dojkabacteria</taxon>
    </lineage>
</organism>
<evidence type="ECO:0000256" key="1">
    <source>
        <dbReference type="SAM" id="Phobius"/>
    </source>
</evidence>
<feature type="non-terminal residue" evidence="3">
    <location>
        <position position="1"/>
    </location>
</feature>
<dbReference type="InterPro" id="IPR038731">
    <property type="entry name" value="RgtA/B/C-like"/>
</dbReference>
<comment type="caution">
    <text evidence="3">The sequence shown here is derived from an EMBL/GenBank/DDBJ whole genome shotgun (WGS) entry which is preliminary data.</text>
</comment>
<reference evidence="3" key="1">
    <citation type="submission" date="2020-04" db="EMBL/GenBank/DDBJ databases">
        <authorList>
            <person name="Zhang T."/>
        </authorList>
    </citation>
    <scope>NUCLEOTIDE SEQUENCE</scope>
    <source>
        <strain evidence="3">HKST-UBA14</strain>
    </source>
</reference>
<reference evidence="3" key="2">
    <citation type="journal article" date="2021" name="Microbiome">
        <title>Successional dynamics and alternative stable states in a saline activated sludge microbial community over 9 years.</title>
        <authorList>
            <person name="Wang Y."/>
            <person name="Ye J."/>
            <person name="Ju F."/>
            <person name="Liu L."/>
            <person name="Boyd J.A."/>
            <person name="Deng Y."/>
            <person name="Parks D.H."/>
            <person name="Jiang X."/>
            <person name="Yin X."/>
            <person name="Woodcroft B.J."/>
            <person name="Tyson G.W."/>
            <person name="Hugenholtz P."/>
            <person name="Polz M.F."/>
            <person name="Zhang T."/>
        </authorList>
    </citation>
    <scope>NUCLEOTIDE SEQUENCE</scope>
    <source>
        <strain evidence="3">HKST-UBA14</strain>
    </source>
</reference>
<keyword evidence="3" id="KW-0808">Transferase</keyword>
<feature type="domain" description="Glycosyltransferase RgtA/B/C/D-like" evidence="2">
    <location>
        <begin position="56"/>
        <end position="193"/>
    </location>
</feature>
<name>A0A955RJJ4_9BACT</name>
<feature type="transmembrane region" description="Helical" evidence="1">
    <location>
        <begin position="141"/>
        <end position="169"/>
    </location>
</feature>
<feature type="transmembrane region" description="Helical" evidence="1">
    <location>
        <begin position="258"/>
        <end position="282"/>
    </location>
</feature>
<gene>
    <name evidence="3" type="ORF">KC909_05870</name>
</gene>
<dbReference type="EMBL" id="JAGQLK010000155">
    <property type="protein sequence ID" value="MCA9383862.1"/>
    <property type="molecule type" value="Genomic_DNA"/>
</dbReference>
<feature type="transmembrane region" description="Helical" evidence="1">
    <location>
        <begin position="57"/>
        <end position="76"/>
    </location>
</feature>
<accession>A0A955RJJ4</accession>
<feature type="transmembrane region" description="Helical" evidence="1">
    <location>
        <begin position="288"/>
        <end position="305"/>
    </location>
</feature>
<evidence type="ECO:0000259" key="2">
    <source>
        <dbReference type="Pfam" id="PF13231"/>
    </source>
</evidence>
<protein>
    <submittedName>
        <fullName evidence="3">Glycosyltransferase family 39 protein</fullName>
        <ecNumber evidence="3">2.4.-.-</ecNumber>
    </submittedName>
</protein>
<dbReference type="Pfam" id="PF13231">
    <property type="entry name" value="PMT_2"/>
    <property type="match status" value="1"/>
</dbReference>
<proteinExistence type="predicted"/>
<evidence type="ECO:0000313" key="3">
    <source>
        <dbReference type="EMBL" id="MCA9383862.1"/>
    </source>
</evidence>
<keyword evidence="1" id="KW-0812">Transmembrane</keyword>
<keyword evidence="1" id="KW-0472">Membrane</keyword>
<keyword evidence="1" id="KW-1133">Transmembrane helix</keyword>
<dbReference type="EC" id="2.4.-.-" evidence="3"/>
<feature type="transmembrane region" description="Helical" evidence="1">
    <location>
        <begin position="326"/>
        <end position="345"/>
    </location>
</feature>
<feature type="transmembrane region" description="Helical" evidence="1">
    <location>
        <begin position="176"/>
        <end position="196"/>
    </location>
</feature>
<dbReference type="Proteomes" id="UP000783287">
    <property type="component" value="Unassembled WGS sequence"/>
</dbReference>
<feature type="transmembrane region" description="Helical" evidence="1">
    <location>
        <begin position="233"/>
        <end position="251"/>
    </location>
</feature>
<dbReference type="GO" id="GO:0016757">
    <property type="term" value="F:glycosyltransferase activity"/>
    <property type="evidence" value="ECO:0007669"/>
    <property type="project" value="UniProtKB-KW"/>
</dbReference>